<evidence type="ECO:0008006" key="4">
    <source>
        <dbReference type="Google" id="ProtNLM"/>
    </source>
</evidence>
<accession>A0AAN8MGG5</accession>
<evidence type="ECO:0000313" key="2">
    <source>
        <dbReference type="EMBL" id="KAK6333034.1"/>
    </source>
</evidence>
<keyword evidence="1" id="KW-0812">Transmembrane</keyword>
<name>A0AAN8MGG5_9PEZI</name>
<organism evidence="2 3">
    <name type="scientific">Orbilia javanica</name>
    <dbReference type="NCBI Taxonomy" id="47235"/>
    <lineage>
        <taxon>Eukaryota</taxon>
        <taxon>Fungi</taxon>
        <taxon>Dikarya</taxon>
        <taxon>Ascomycota</taxon>
        <taxon>Pezizomycotina</taxon>
        <taxon>Orbiliomycetes</taxon>
        <taxon>Orbiliales</taxon>
        <taxon>Orbiliaceae</taxon>
        <taxon>Orbilia</taxon>
    </lineage>
</organism>
<proteinExistence type="predicted"/>
<keyword evidence="1" id="KW-1133">Transmembrane helix</keyword>
<comment type="caution">
    <text evidence="2">The sequence shown here is derived from an EMBL/GenBank/DDBJ whole genome shotgun (WGS) entry which is preliminary data.</text>
</comment>
<keyword evidence="1" id="KW-0472">Membrane</keyword>
<protein>
    <recommendedName>
        <fullName evidence="4">Transmembrane protein</fullName>
    </recommendedName>
</protein>
<dbReference type="EMBL" id="JAVHNR010000009">
    <property type="protein sequence ID" value="KAK6333034.1"/>
    <property type="molecule type" value="Genomic_DNA"/>
</dbReference>
<gene>
    <name evidence="2" type="ORF">TWF718_010858</name>
</gene>
<keyword evidence="3" id="KW-1185">Reference proteome</keyword>
<dbReference type="AlphaFoldDB" id="A0AAN8MGG5"/>
<dbReference type="Proteomes" id="UP001313282">
    <property type="component" value="Unassembled WGS sequence"/>
</dbReference>
<feature type="transmembrane region" description="Helical" evidence="1">
    <location>
        <begin position="12"/>
        <end position="31"/>
    </location>
</feature>
<evidence type="ECO:0000313" key="3">
    <source>
        <dbReference type="Proteomes" id="UP001313282"/>
    </source>
</evidence>
<evidence type="ECO:0000256" key="1">
    <source>
        <dbReference type="SAM" id="Phobius"/>
    </source>
</evidence>
<sequence length="102" mass="11763">MGTLNLKTPFLNFLLITTVITAPIFAIAYHYSIIKALAPKKQCEQVCKEKRSRPLLGRMPTPKSRKVWLKRTRVLREGFRPILEVDEEEEMDGAMGEMEKVD</sequence>
<reference evidence="2 3" key="1">
    <citation type="submission" date="2019-10" db="EMBL/GenBank/DDBJ databases">
        <authorList>
            <person name="Palmer J.M."/>
        </authorList>
    </citation>
    <scope>NUCLEOTIDE SEQUENCE [LARGE SCALE GENOMIC DNA]</scope>
    <source>
        <strain evidence="2 3">TWF718</strain>
    </source>
</reference>